<comment type="caution">
    <text evidence="2">The sequence shown here is derived from an EMBL/GenBank/DDBJ whole genome shotgun (WGS) entry which is preliminary data.</text>
</comment>
<dbReference type="AlphaFoldDB" id="W4L8M3"/>
<dbReference type="Proteomes" id="UP000019141">
    <property type="component" value="Unassembled WGS sequence"/>
</dbReference>
<keyword evidence="3" id="KW-1185">Reference proteome</keyword>
<feature type="transmembrane region" description="Helical" evidence="1">
    <location>
        <begin position="154"/>
        <end position="175"/>
    </location>
</feature>
<feature type="transmembrane region" description="Helical" evidence="1">
    <location>
        <begin position="226"/>
        <end position="252"/>
    </location>
</feature>
<dbReference type="HOGENOM" id="CLU_063873_0_0_7"/>
<keyword evidence="1" id="KW-0812">Transmembrane</keyword>
<dbReference type="Pfam" id="PF13803">
    <property type="entry name" value="DUF4184"/>
    <property type="match status" value="1"/>
</dbReference>
<feature type="transmembrane region" description="Helical" evidence="1">
    <location>
        <begin position="50"/>
        <end position="70"/>
    </location>
</feature>
<evidence type="ECO:0000256" key="1">
    <source>
        <dbReference type="SAM" id="Phobius"/>
    </source>
</evidence>
<organism evidence="2 3">
    <name type="scientific">Entotheonella factor</name>
    <dbReference type="NCBI Taxonomy" id="1429438"/>
    <lineage>
        <taxon>Bacteria</taxon>
        <taxon>Pseudomonadati</taxon>
        <taxon>Nitrospinota/Tectimicrobiota group</taxon>
        <taxon>Candidatus Tectimicrobiota</taxon>
        <taxon>Candidatus Entotheonellia</taxon>
        <taxon>Candidatus Entotheonellales</taxon>
        <taxon>Candidatus Entotheonellaceae</taxon>
        <taxon>Candidatus Entotheonella</taxon>
    </lineage>
</organism>
<name>W4L8M3_ENTF1</name>
<protein>
    <recommendedName>
        <fullName evidence="4">DUF4184 domain-containing protein</fullName>
    </recommendedName>
</protein>
<gene>
    <name evidence="2" type="ORF">ETSY1_34875</name>
</gene>
<evidence type="ECO:0000313" key="3">
    <source>
        <dbReference type="Proteomes" id="UP000019141"/>
    </source>
</evidence>
<keyword evidence="1" id="KW-1133">Transmembrane helix</keyword>
<proteinExistence type="predicted"/>
<dbReference type="EMBL" id="AZHW01001069">
    <property type="protein sequence ID" value="ETW94428.1"/>
    <property type="molecule type" value="Genomic_DNA"/>
</dbReference>
<evidence type="ECO:0008006" key="4">
    <source>
        <dbReference type="Google" id="ProtNLM"/>
    </source>
</evidence>
<evidence type="ECO:0000313" key="2">
    <source>
        <dbReference type="EMBL" id="ETW94428.1"/>
    </source>
</evidence>
<feature type="transmembrane region" description="Helical" evidence="1">
    <location>
        <begin position="103"/>
        <end position="123"/>
    </location>
</feature>
<sequence length="260" mass="29212">MPFTLAHPAAVLPLWRRLHHPGEMSAAVIGSMAPDFVFWLPLPIDRDTSHSILGLFLFCLPTGVMALWLYQTLIRDPIVALLPRAISVRLPLRQPILWRLRNVVRVLLALLLGAVTHIVWDAFTHDNTLITRQFPFFATPLLIQNGYTLRVYMVLQHGSALVGLGVITFYAWRWYQSTPPRNASHPENLLAWQKASIATCLIVPSVIGAVQNGLYKAPREASLQALQVFSMAAFVAGIGIFILVLCILGLLWPLVERREW</sequence>
<reference evidence="2 3" key="1">
    <citation type="journal article" date="2014" name="Nature">
        <title>An environmental bacterial taxon with a large and distinct metabolic repertoire.</title>
        <authorList>
            <person name="Wilson M.C."/>
            <person name="Mori T."/>
            <person name="Ruckert C."/>
            <person name="Uria A.R."/>
            <person name="Helf M.J."/>
            <person name="Takada K."/>
            <person name="Gernert C."/>
            <person name="Steffens U.A."/>
            <person name="Heycke N."/>
            <person name="Schmitt S."/>
            <person name="Rinke C."/>
            <person name="Helfrich E.J."/>
            <person name="Brachmann A.O."/>
            <person name="Gurgui C."/>
            <person name="Wakimoto T."/>
            <person name="Kracht M."/>
            <person name="Crusemann M."/>
            <person name="Hentschel U."/>
            <person name="Abe I."/>
            <person name="Matsunaga S."/>
            <person name="Kalinowski J."/>
            <person name="Takeyama H."/>
            <person name="Piel J."/>
        </authorList>
    </citation>
    <scope>NUCLEOTIDE SEQUENCE [LARGE SCALE GENOMIC DNA]</scope>
    <source>
        <strain evidence="3">TSY1</strain>
    </source>
</reference>
<feature type="transmembrane region" description="Helical" evidence="1">
    <location>
        <begin position="195"/>
        <end position="214"/>
    </location>
</feature>
<keyword evidence="1" id="KW-0472">Membrane</keyword>
<accession>W4L8M3</accession>
<dbReference type="InterPro" id="IPR025238">
    <property type="entry name" value="DUF4184"/>
</dbReference>